<dbReference type="Gene3D" id="3.40.50.720">
    <property type="entry name" value="NAD(P)-binding Rossmann-like Domain"/>
    <property type="match status" value="1"/>
</dbReference>
<gene>
    <name evidence="2" type="ORF">ACFFGN_26720</name>
</gene>
<evidence type="ECO:0000313" key="3">
    <source>
        <dbReference type="Proteomes" id="UP001589890"/>
    </source>
</evidence>
<sequence length="268" mass="28008">MTVPAGADIFRLDGTVAIVTGASGWLGTAMTAVLAEAGAHVVAIARDKARLDAVVEPLRTAGHSVEALPCDISTPDWPAAVRRIAAERGRLDVLVNNAHVGRGGSLRLASAEYYREALELGIIAASEGINAARDGFTASLAAGGKPSVVNVSSMYGLVSPDPGLYDSEEGRNPPFYGVIKAGLLQLTRYAAAELGPQGIRVNALTPGPFPQHPEKMDPAFVDRLASRTVLKRFGTPDDIRAPLLFLASPWSGFVTGANLVVDGGWTIT</sequence>
<evidence type="ECO:0000256" key="1">
    <source>
        <dbReference type="ARBA" id="ARBA00006484"/>
    </source>
</evidence>
<dbReference type="RefSeq" id="WP_380052740.1">
    <property type="nucleotide sequence ID" value="NZ_JBHLTC010000035.1"/>
</dbReference>
<dbReference type="Proteomes" id="UP001589890">
    <property type="component" value="Unassembled WGS sequence"/>
</dbReference>
<dbReference type="InterPro" id="IPR036291">
    <property type="entry name" value="NAD(P)-bd_dom_sf"/>
</dbReference>
<organism evidence="2 3">
    <name type="scientific">Kribbella deserti</name>
    <dbReference type="NCBI Taxonomy" id="1926257"/>
    <lineage>
        <taxon>Bacteria</taxon>
        <taxon>Bacillati</taxon>
        <taxon>Actinomycetota</taxon>
        <taxon>Actinomycetes</taxon>
        <taxon>Propionibacteriales</taxon>
        <taxon>Kribbellaceae</taxon>
        <taxon>Kribbella</taxon>
    </lineage>
</organism>
<dbReference type="GO" id="GO:0016491">
    <property type="term" value="F:oxidoreductase activity"/>
    <property type="evidence" value="ECO:0007669"/>
    <property type="project" value="UniProtKB-KW"/>
</dbReference>
<evidence type="ECO:0000313" key="2">
    <source>
        <dbReference type="EMBL" id="MFC0627696.1"/>
    </source>
</evidence>
<dbReference type="InterPro" id="IPR002347">
    <property type="entry name" value="SDR_fam"/>
</dbReference>
<dbReference type="EMBL" id="JBHLTC010000035">
    <property type="protein sequence ID" value="MFC0627696.1"/>
    <property type="molecule type" value="Genomic_DNA"/>
</dbReference>
<accession>A0ABV6QUM4</accession>
<comment type="similarity">
    <text evidence="1">Belongs to the short-chain dehydrogenases/reductases (SDR) family.</text>
</comment>
<comment type="caution">
    <text evidence="2">The sequence shown here is derived from an EMBL/GenBank/DDBJ whole genome shotgun (WGS) entry which is preliminary data.</text>
</comment>
<reference evidence="2 3" key="1">
    <citation type="submission" date="2024-09" db="EMBL/GenBank/DDBJ databases">
        <authorList>
            <person name="Sun Q."/>
            <person name="Mori K."/>
        </authorList>
    </citation>
    <scope>NUCLEOTIDE SEQUENCE [LARGE SCALE GENOMIC DNA]</scope>
    <source>
        <strain evidence="2 3">CGMCC 1.15906</strain>
    </source>
</reference>
<dbReference type="Pfam" id="PF13561">
    <property type="entry name" value="adh_short_C2"/>
    <property type="match status" value="1"/>
</dbReference>
<dbReference type="PANTHER" id="PTHR42760:SF40">
    <property type="entry name" value="3-OXOACYL-[ACYL-CARRIER-PROTEIN] REDUCTASE, CHLOROPLASTIC"/>
    <property type="match status" value="1"/>
</dbReference>
<proteinExistence type="inferred from homology"/>
<dbReference type="PRINTS" id="PR00081">
    <property type="entry name" value="GDHRDH"/>
</dbReference>
<keyword evidence="2" id="KW-0560">Oxidoreductase</keyword>
<dbReference type="PRINTS" id="PR00080">
    <property type="entry name" value="SDRFAMILY"/>
</dbReference>
<protein>
    <submittedName>
        <fullName evidence="2">SDR family NAD(P)-dependent oxidoreductase</fullName>
        <ecNumber evidence="2">1.1.1.-</ecNumber>
    </submittedName>
</protein>
<dbReference type="EC" id="1.1.1.-" evidence="2"/>
<dbReference type="SUPFAM" id="SSF51735">
    <property type="entry name" value="NAD(P)-binding Rossmann-fold domains"/>
    <property type="match status" value="1"/>
</dbReference>
<keyword evidence="3" id="KW-1185">Reference proteome</keyword>
<dbReference type="PANTHER" id="PTHR42760">
    <property type="entry name" value="SHORT-CHAIN DEHYDROGENASES/REDUCTASES FAMILY MEMBER"/>
    <property type="match status" value="1"/>
</dbReference>
<name>A0ABV6QUM4_9ACTN</name>